<dbReference type="OrthoDB" id="2048198at2"/>
<organism evidence="1 2">
    <name type="scientific">Periweissella cryptocerci</name>
    <dbReference type="NCBI Taxonomy" id="2506420"/>
    <lineage>
        <taxon>Bacteria</taxon>
        <taxon>Bacillati</taxon>
        <taxon>Bacillota</taxon>
        <taxon>Bacilli</taxon>
        <taxon>Lactobacillales</taxon>
        <taxon>Lactobacillaceae</taxon>
        <taxon>Periweissella</taxon>
    </lineage>
</organism>
<dbReference type="EMBL" id="CP037940">
    <property type="protein sequence ID" value="QBO36969.1"/>
    <property type="molecule type" value="Genomic_DNA"/>
</dbReference>
<sequence>MDYLTFEEYKDYGLTDIDEDSYTGALTRASMALDVATRNYYQFHDLDSDEVDFRRDKFKLAVALQMEYIAKTGIQTAEEANERSGITGQSIGRTSVTIGGRSGSGADSQYNYVSIDALNALAGTGLTYRGINYG</sequence>
<protein>
    <recommendedName>
        <fullName evidence="3">DUF4054 domain-containing protein</fullName>
    </recommendedName>
</protein>
<dbReference type="KEGG" id="wei:EQG49_11180"/>
<evidence type="ECO:0000313" key="1">
    <source>
        <dbReference type="EMBL" id="QBO36969.1"/>
    </source>
</evidence>
<dbReference type="Proteomes" id="UP000292886">
    <property type="component" value="Chromosome"/>
</dbReference>
<accession>A0A4P6YVS6</accession>
<name>A0A4P6YVS6_9LACO</name>
<dbReference type="AlphaFoldDB" id="A0A4P6YVS6"/>
<reference evidence="2" key="1">
    <citation type="submission" date="2019-03" db="EMBL/GenBank/DDBJ databases">
        <title>Weissella sp. 26KH-42 Genome sequencing.</title>
        <authorList>
            <person name="Heo J."/>
            <person name="Kim S.-J."/>
            <person name="Kim J.-S."/>
            <person name="Hong S.-B."/>
            <person name="Kwon S.-W."/>
        </authorList>
    </citation>
    <scope>NUCLEOTIDE SEQUENCE [LARGE SCALE GENOMIC DNA]</scope>
    <source>
        <strain evidence="2">26KH-42</strain>
    </source>
</reference>
<proteinExistence type="predicted"/>
<dbReference type="RefSeq" id="WP_133364046.1">
    <property type="nucleotide sequence ID" value="NZ_CP037940.1"/>
</dbReference>
<gene>
    <name evidence="1" type="ORF">EQG49_11180</name>
</gene>
<keyword evidence="2" id="KW-1185">Reference proteome</keyword>
<evidence type="ECO:0000313" key="2">
    <source>
        <dbReference type="Proteomes" id="UP000292886"/>
    </source>
</evidence>
<evidence type="ECO:0008006" key="3">
    <source>
        <dbReference type="Google" id="ProtNLM"/>
    </source>
</evidence>